<accession>A0A514BNA5</accession>
<dbReference type="RefSeq" id="WP_141622218.1">
    <property type="nucleotide sequence ID" value="NZ_CP041242.1"/>
</dbReference>
<feature type="transmembrane region" description="Helical" evidence="1">
    <location>
        <begin position="47"/>
        <end position="64"/>
    </location>
</feature>
<feature type="transmembrane region" description="Helical" evidence="1">
    <location>
        <begin position="71"/>
        <end position="91"/>
    </location>
</feature>
<dbReference type="Proteomes" id="UP000317199">
    <property type="component" value="Chromosome"/>
</dbReference>
<evidence type="ECO:0000313" key="3">
    <source>
        <dbReference type="Proteomes" id="UP000317199"/>
    </source>
</evidence>
<organism evidence="2 3">
    <name type="scientific">Marilutibacter alkalisoli</name>
    <dbReference type="NCBI Taxonomy" id="2591633"/>
    <lineage>
        <taxon>Bacteria</taxon>
        <taxon>Pseudomonadati</taxon>
        <taxon>Pseudomonadota</taxon>
        <taxon>Gammaproteobacteria</taxon>
        <taxon>Lysobacterales</taxon>
        <taxon>Lysobacteraceae</taxon>
        <taxon>Marilutibacter</taxon>
    </lineage>
</organism>
<keyword evidence="1" id="KW-1133">Transmembrane helix</keyword>
<dbReference type="NCBIfam" id="NF037970">
    <property type="entry name" value="vanZ_1"/>
    <property type="match status" value="1"/>
</dbReference>
<gene>
    <name evidence="2" type="ORF">FKV23_01230</name>
</gene>
<keyword evidence="3" id="KW-1185">Reference proteome</keyword>
<name>A0A514BNA5_9GAMM</name>
<dbReference type="OrthoDB" id="3790495at2"/>
<reference evidence="2 3" key="1">
    <citation type="submission" date="2019-06" db="EMBL/GenBank/DDBJ databases">
        <title>Lysobacter alkalisoli sp. nov. isolated from saline-alkali soil.</title>
        <authorList>
            <person name="Sun J.-Q."/>
            <person name="Xu L."/>
        </authorList>
    </citation>
    <scope>NUCLEOTIDE SEQUENCE [LARGE SCALE GENOMIC DNA]</scope>
    <source>
        <strain evidence="2 3">SJ-36</strain>
    </source>
</reference>
<keyword evidence="1" id="KW-0812">Transmembrane</keyword>
<evidence type="ECO:0000256" key="1">
    <source>
        <dbReference type="SAM" id="Phobius"/>
    </source>
</evidence>
<evidence type="ECO:0000313" key="2">
    <source>
        <dbReference type="EMBL" id="QDH68876.1"/>
    </source>
</evidence>
<protein>
    <submittedName>
        <fullName evidence="2">VanZ family protein</fullName>
    </submittedName>
</protein>
<sequence length="132" mass="14187">MSRALRPFRRPWLWFGGWLALVALVVAASLMPAGNLPPAPFENVDKIEHFLAYAVLAAGAVMLFQRRGMHAALAIALIGLGVGLEFAQGALTAARTASVADALANLLGVLAGWALGWTRLRFWLQKVDARLP</sequence>
<dbReference type="KEGG" id="lyj:FKV23_01230"/>
<dbReference type="PANTHER" id="PTHR28008">
    <property type="entry name" value="DOMAIN PROTEIN, PUTATIVE (AFU_ORTHOLOGUE AFUA_3G10980)-RELATED"/>
    <property type="match status" value="1"/>
</dbReference>
<keyword evidence="1" id="KW-0472">Membrane</keyword>
<feature type="transmembrane region" description="Helical" evidence="1">
    <location>
        <begin position="97"/>
        <end position="116"/>
    </location>
</feature>
<feature type="transmembrane region" description="Helical" evidence="1">
    <location>
        <begin position="12"/>
        <end position="35"/>
    </location>
</feature>
<dbReference type="AlphaFoldDB" id="A0A514BNA5"/>
<dbReference type="EMBL" id="CP041242">
    <property type="protein sequence ID" value="QDH68876.1"/>
    <property type="molecule type" value="Genomic_DNA"/>
</dbReference>
<dbReference type="PANTHER" id="PTHR28008:SF1">
    <property type="entry name" value="DOMAIN PROTEIN, PUTATIVE (AFU_ORTHOLOGUE AFUA_3G10980)-RELATED"/>
    <property type="match status" value="1"/>
</dbReference>
<proteinExistence type="predicted"/>